<feature type="compositionally biased region" description="Basic and acidic residues" evidence="5">
    <location>
        <begin position="958"/>
        <end position="971"/>
    </location>
</feature>
<dbReference type="GO" id="GO:0000783">
    <property type="term" value="C:nuclear telomere cap complex"/>
    <property type="evidence" value="ECO:0007669"/>
    <property type="project" value="TreeGrafter"/>
</dbReference>
<feature type="compositionally biased region" description="Acidic residues" evidence="5">
    <location>
        <begin position="642"/>
        <end position="653"/>
    </location>
</feature>
<dbReference type="PANTHER" id="PTHR14513">
    <property type="entry name" value="PROTECTION OF TELOMERES 1"/>
    <property type="match status" value="1"/>
</dbReference>
<reference evidence="8" key="1">
    <citation type="journal article" date="2016" name="Genome Announc.">
        <title>Genome sequence of Ustilaginoidea virens IPU010, a rice pathogenic fungus causing false smut.</title>
        <authorList>
            <person name="Kumagai T."/>
            <person name="Ishii T."/>
            <person name="Terai G."/>
            <person name="Umemura M."/>
            <person name="Machida M."/>
            <person name="Asai K."/>
        </authorList>
    </citation>
    <scope>NUCLEOTIDE SEQUENCE [LARGE SCALE GENOMIC DNA]</scope>
    <source>
        <strain evidence="8">IPU010</strain>
    </source>
</reference>
<feature type="compositionally biased region" description="Acidic residues" evidence="5">
    <location>
        <begin position="772"/>
        <end position="797"/>
    </location>
</feature>
<proteinExistence type="predicted"/>
<comment type="subcellular location">
    <subcellularLocation>
        <location evidence="1">Chromosome</location>
        <location evidence="1">Telomere</location>
    </subcellularLocation>
</comment>
<dbReference type="CDD" id="cd04497">
    <property type="entry name" value="hPOT1_OB1_like"/>
    <property type="match status" value="1"/>
</dbReference>
<dbReference type="InterPro" id="IPR028389">
    <property type="entry name" value="POT1"/>
</dbReference>
<feature type="region of interest" description="Disordered" evidence="5">
    <location>
        <begin position="331"/>
        <end position="390"/>
    </location>
</feature>
<feature type="compositionally biased region" description="Basic and acidic residues" evidence="5">
    <location>
        <begin position="1337"/>
        <end position="1346"/>
    </location>
</feature>
<evidence type="ECO:0000256" key="4">
    <source>
        <dbReference type="ARBA" id="ARBA00023125"/>
    </source>
</evidence>
<feature type="compositionally biased region" description="Acidic residues" evidence="5">
    <location>
        <begin position="613"/>
        <end position="622"/>
    </location>
</feature>
<dbReference type="GO" id="GO:0032210">
    <property type="term" value="P:regulation of telomere maintenance via telomerase"/>
    <property type="evidence" value="ECO:0007669"/>
    <property type="project" value="TreeGrafter"/>
</dbReference>
<feature type="compositionally biased region" description="Basic and acidic residues" evidence="5">
    <location>
        <begin position="656"/>
        <end position="669"/>
    </location>
</feature>
<feature type="compositionally biased region" description="Low complexity" evidence="5">
    <location>
        <begin position="156"/>
        <end position="165"/>
    </location>
</feature>
<feature type="compositionally biased region" description="Polar residues" evidence="5">
    <location>
        <begin position="347"/>
        <end position="359"/>
    </location>
</feature>
<feature type="compositionally biased region" description="Acidic residues" evidence="5">
    <location>
        <begin position="810"/>
        <end position="888"/>
    </location>
</feature>
<evidence type="ECO:0000259" key="6">
    <source>
        <dbReference type="SMART" id="SM00976"/>
    </source>
</evidence>
<feature type="region of interest" description="Disordered" evidence="5">
    <location>
        <begin position="143"/>
        <end position="194"/>
    </location>
</feature>
<evidence type="ECO:0000256" key="5">
    <source>
        <dbReference type="SAM" id="MobiDB-lite"/>
    </source>
</evidence>
<evidence type="ECO:0000313" key="7">
    <source>
        <dbReference type="EMBL" id="GAT31435.1"/>
    </source>
</evidence>
<dbReference type="SUPFAM" id="SSF50249">
    <property type="entry name" value="Nucleic acid-binding proteins"/>
    <property type="match status" value="1"/>
</dbReference>
<feature type="region of interest" description="Disordered" evidence="5">
    <location>
        <begin position="1"/>
        <end position="27"/>
    </location>
</feature>
<dbReference type="Pfam" id="PF02765">
    <property type="entry name" value="POT1"/>
    <property type="match status" value="1"/>
</dbReference>
<feature type="compositionally biased region" description="Low complexity" evidence="5">
    <location>
        <begin position="1033"/>
        <end position="1045"/>
    </location>
</feature>
<dbReference type="EMBL" id="BBTG02000066">
    <property type="protein sequence ID" value="GAT31435.1"/>
    <property type="molecule type" value="Genomic_DNA"/>
</dbReference>
<keyword evidence="3" id="KW-0779">Telomere</keyword>
<feature type="compositionally biased region" description="Acidic residues" evidence="5">
    <location>
        <begin position="1162"/>
        <end position="1172"/>
    </location>
</feature>
<feature type="compositionally biased region" description="Polar residues" evidence="5">
    <location>
        <begin position="507"/>
        <end position="518"/>
    </location>
</feature>
<dbReference type="InterPro" id="IPR012340">
    <property type="entry name" value="NA-bd_OB-fold"/>
</dbReference>
<dbReference type="InterPro" id="IPR011564">
    <property type="entry name" value="Telomer_end-bd_POT1/Cdc13"/>
</dbReference>
<protein>
    <recommendedName>
        <fullName evidence="6">Telomeric single stranded DNA binding POT1/Cdc13 domain-containing protein</fullName>
    </recommendedName>
</protein>
<feature type="compositionally biased region" description="Acidic residues" evidence="5">
    <location>
        <begin position="538"/>
        <end position="552"/>
    </location>
</feature>
<sequence>MASRPPMEETPSDAAAPTPIAQLRPDIDHPESRVVDGVVTITWPYSIVTQSIAFILADHDVLLRRNRGQLRVEFRGASGQALAGANLGGGDEVRISLDGARWSECNMAAGLPAGSLQWQLNFTGRLLLKIRKLGSLETECLDISSDAGPEEPSEPSEPSVAAPVPHSTPPLGAVQIDPRPLDATSVPSQPPSNVVSKRLASSVFEADEYPSPAFLKRARVSYGSLFEDGADLFGDDDVKQNKTRQKSRLSMANAVWRYSSRTPSPEAQPQPRSESPRVEDAASQNAIRIPPPAATAPASKLSAMVDEGCQTTQGLPFDASLSVWASREPHFTDSTAHEPPLAANGTRAEQGTGMQTPSRTLFGPLQAPPRESGSMQESPPSSHDMAAHPGHHSFGYELPTVQASGHGVPPTAAASMITSAPILEAPAAPTYPSIGFPEHIYPELDAHHDPNLQFLDIDDTNHMPRTIPHPTPVLSREMNQMNSIASTRHPFTEDPMMVESSPPPEKQFNQEQASSSLDFQAKGAADEEVRSTNVVAREDEEGEGEEEQGSEMEETRSSDRLYSSSYDDGGDLQGEDYDLRNYADTRDDDELESDSEEWSEADESDVEKQAMEPGEEQDEADDEALRYEDPIGEQAPPKGGEEGESYEDEEEQGSTDVDHDESAHGHEQQEEVYEFIASRPSAGMDKELPLSANEEPVCEDQYDEEGYDEGDFDGEDEYDDGEEYEQENQREAPSLPCAPKEPVFISLLSDSEEEDEAGAGAVAAHGDPGEGPIDEDDERDEAGEEEQDGEEEDEESEQEKVGAGERDERDGEGEDGEEEEQEGEDEVEVEEERGEAEEGEEEESEEEEEEEEEEVVEDEEEVVKDEEEVVEDEEEEVDEDEDEDESEDGGNQGLDAESLDEKSANEEPFTQDGGIIRRNAQEEQRLASHDERPAAERSETAAHDAGDLVSEQPIADVQGKDHEVNKARSDVDAMETEDEAQCQPAEQAIIARNDVGRDSTVKEIMQHVTTEDEQGVAVASPAPDHGMDEEAESSASASQVQTASAKESFDVDMMDALPAGEGEKLAGASGEETAEAEAQSRPACENDAASDGNRELTARSDTQPFRKARSLDGEHDDETDDETDDDAAAGDQILNELREYQSLIVQDAKDGSEAAGGRAEEQAPEPVEESSQEPDFLITVMSLRSHCQSHRKSRSGDGESPSPQPGDPSLLLAQAHAQAQAQAQASPPAQAAGPSEPPEAVAESVPEPVVERTSPAMLRVARGTKPEQLDPSIPLAKASIETGAKAGEPATPTVRVTRSMTEHSERSDTQRTASPIAIETRASRRLATPETRPPQSQRDERGERDFALQSPSSVCGSFTEDESLAALRRQLTKHVRTKLPDFLCLRSLRTCLNKRPTSWPSPRPHLGSPSTQARPRDYMLELTLTDPSSAPSGISVGHVFRPHQASLPVVRMGDVVLLRRVQVVSVKGRGFGVRVTDASAWAVFEQGDEEMLPQIKGPPVEVAAEEVEYAAGLRKWWAALDDKALARIEKATRKLHAGQE</sequence>
<dbReference type="GO" id="GO:0016233">
    <property type="term" value="P:telomere capping"/>
    <property type="evidence" value="ECO:0007669"/>
    <property type="project" value="TreeGrafter"/>
</dbReference>
<dbReference type="SMART" id="SM00976">
    <property type="entry name" value="Telo_bind"/>
    <property type="match status" value="1"/>
</dbReference>
<evidence type="ECO:0000256" key="1">
    <source>
        <dbReference type="ARBA" id="ARBA00004574"/>
    </source>
</evidence>
<feature type="compositionally biased region" description="Polar residues" evidence="5">
    <location>
        <begin position="259"/>
        <end position="273"/>
    </location>
</feature>
<feature type="region of interest" description="Disordered" evidence="5">
    <location>
        <begin position="243"/>
        <end position="301"/>
    </location>
</feature>
<organism evidence="7 8">
    <name type="scientific">Ustilaginoidea virens</name>
    <name type="common">Rice false smut fungus</name>
    <name type="synonym">Villosiclava virens</name>
    <dbReference type="NCBI Taxonomy" id="1159556"/>
    <lineage>
        <taxon>Eukaryota</taxon>
        <taxon>Fungi</taxon>
        <taxon>Dikarya</taxon>
        <taxon>Ascomycota</taxon>
        <taxon>Pezizomycotina</taxon>
        <taxon>Sordariomycetes</taxon>
        <taxon>Hypocreomycetidae</taxon>
        <taxon>Hypocreales</taxon>
        <taxon>Clavicipitaceae</taxon>
        <taxon>Ustilaginoidea</taxon>
    </lineage>
</organism>
<keyword evidence="2" id="KW-0158">Chromosome</keyword>
<name>A0A1B5V8L6_USTVR</name>
<evidence type="ECO:0000256" key="3">
    <source>
        <dbReference type="ARBA" id="ARBA00022895"/>
    </source>
</evidence>
<dbReference type="Gene3D" id="2.40.50.140">
    <property type="entry name" value="Nucleic acid-binding proteins"/>
    <property type="match status" value="1"/>
</dbReference>
<feature type="compositionally biased region" description="Basic and acidic residues" evidence="5">
    <location>
        <begin position="1300"/>
        <end position="1309"/>
    </location>
</feature>
<feature type="compositionally biased region" description="Low complexity" evidence="5">
    <location>
        <begin position="1208"/>
        <end position="1248"/>
    </location>
</feature>
<feature type="compositionally biased region" description="Basic and acidic residues" evidence="5">
    <location>
        <begin position="919"/>
        <end position="946"/>
    </location>
</feature>
<evidence type="ECO:0000313" key="8">
    <source>
        <dbReference type="Proteomes" id="UP000054053"/>
    </source>
</evidence>
<dbReference type="GO" id="GO:0098505">
    <property type="term" value="F:G-rich strand telomeric DNA binding"/>
    <property type="evidence" value="ECO:0007669"/>
    <property type="project" value="TreeGrafter"/>
</dbReference>
<dbReference type="PANTHER" id="PTHR14513:SF0">
    <property type="entry name" value="PROTECTION OF TELOMERES PROTEIN 1"/>
    <property type="match status" value="1"/>
</dbReference>
<gene>
    <name evidence="7" type="ORF">UVI_02061260</name>
</gene>
<feature type="compositionally biased region" description="Acidic residues" evidence="5">
    <location>
        <begin position="696"/>
        <end position="726"/>
    </location>
</feature>
<evidence type="ECO:0000256" key="2">
    <source>
        <dbReference type="ARBA" id="ARBA00022454"/>
    </source>
</evidence>
<feature type="region of interest" description="Disordered" evidence="5">
    <location>
        <begin position="493"/>
        <end position="994"/>
    </location>
</feature>
<comment type="caution">
    <text evidence="7">The sequence shown here is derived from an EMBL/GenBank/DDBJ whole genome shotgun (WGS) entry which is preliminary data.</text>
</comment>
<feature type="compositionally biased region" description="Low complexity" evidence="5">
    <location>
        <begin position="185"/>
        <end position="194"/>
    </location>
</feature>
<accession>A0A1B5V8L6</accession>
<dbReference type="Proteomes" id="UP000054053">
    <property type="component" value="Unassembled WGS sequence"/>
</dbReference>
<feature type="compositionally biased region" description="Acidic residues" evidence="5">
    <location>
        <begin position="1114"/>
        <end position="1128"/>
    </location>
</feature>
<feature type="region of interest" description="Disordered" evidence="5">
    <location>
        <begin position="1007"/>
        <end position="1356"/>
    </location>
</feature>
<feature type="compositionally biased region" description="Basic and acidic residues" evidence="5">
    <location>
        <begin position="798"/>
        <end position="809"/>
    </location>
</feature>
<dbReference type="GO" id="GO:0010521">
    <property type="term" value="F:telomerase inhibitor activity"/>
    <property type="evidence" value="ECO:0007669"/>
    <property type="project" value="TreeGrafter"/>
</dbReference>
<feature type="compositionally biased region" description="Acidic residues" evidence="5">
    <location>
        <begin position="586"/>
        <end position="605"/>
    </location>
</feature>
<feature type="domain" description="Telomeric single stranded DNA binding POT1/Cdc13" evidence="6">
    <location>
        <begin position="1382"/>
        <end position="1518"/>
    </location>
</feature>
<keyword evidence="4" id="KW-0238">DNA-binding</keyword>